<evidence type="ECO:0000313" key="5">
    <source>
        <dbReference type="Proteomes" id="UP000503004"/>
    </source>
</evidence>
<reference evidence="5" key="1">
    <citation type="submission" date="2019-12" db="EMBL/GenBank/DDBJ databases">
        <authorList>
            <person name="Awala S.I."/>
            <person name="Rhee S.K."/>
        </authorList>
    </citation>
    <scope>NUCLEOTIDE SEQUENCE [LARGE SCALE GENOMIC DNA]</scope>
    <source>
        <strain evidence="5">IM1</strain>
    </source>
</reference>
<proteinExistence type="inferred from homology"/>
<accession>A0A858Q656</accession>
<dbReference type="Proteomes" id="UP000503004">
    <property type="component" value="Chromosome"/>
</dbReference>
<evidence type="ECO:0000259" key="3">
    <source>
        <dbReference type="PROSITE" id="PS01031"/>
    </source>
</evidence>
<dbReference type="Pfam" id="PF00011">
    <property type="entry name" value="HSP20"/>
    <property type="match status" value="1"/>
</dbReference>
<feature type="domain" description="SHSP" evidence="3">
    <location>
        <begin position="15"/>
        <end position="126"/>
    </location>
</feature>
<dbReference type="InterPro" id="IPR031107">
    <property type="entry name" value="Small_HSP"/>
</dbReference>
<evidence type="ECO:0000256" key="2">
    <source>
        <dbReference type="RuleBase" id="RU003616"/>
    </source>
</evidence>
<dbReference type="EMBL" id="CP046565">
    <property type="protein sequence ID" value="QJD29301.1"/>
    <property type="molecule type" value="Genomic_DNA"/>
</dbReference>
<dbReference type="RefSeq" id="WP_169602593.1">
    <property type="nucleotide sequence ID" value="NZ_CP046565.1"/>
</dbReference>
<evidence type="ECO:0000256" key="1">
    <source>
        <dbReference type="PROSITE-ProRule" id="PRU00285"/>
    </source>
</evidence>
<dbReference type="AlphaFoldDB" id="A0A858Q656"/>
<evidence type="ECO:0000313" key="4">
    <source>
        <dbReference type="EMBL" id="QJD29301.1"/>
    </source>
</evidence>
<dbReference type="InterPro" id="IPR008978">
    <property type="entry name" value="HSP20-like_chaperone"/>
</dbReference>
<gene>
    <name evidence="4" type="ORF">GNH96_04530</name>
</gene>
<name>A0A858Q656_9GAMM</name>
<comment type="similarity">
    <text evidence="1 2">Belongs to the small heat shock protein (HSP20) family.</text>
</comment>
<dbReference type="KEGG" id="metu:GNH96_04530"/>
<dbReference type="CDD" id="cd06464">
    <property type="entry name" value="ACD_sHsps-like"/>
    <property type="match status" value="1"/>
</dbReference>
<sequence length="126" mass="13818">MSDGKQDIAKREDVRPAPALLPAVDIVEDETGISLSADLPGVPKEKLTVRVDGQSLSIEGEIALETPEGMEASYVEVRSPAYRRSFNLSRDLDPSKIDAHFKDGVLRLRIPKAEHAQPRKITVSVD</sequence>
<dbReference type="PANTHER" id="PTHR11527">
    <property type="entry name" value="HEAT-SHOCK PROTEIN 20 FAMILY MEMBER"/>
    <property type="match status" value="1"/>
</dbReference>
<dbReference type="Gene3D" id="2.60.40.790">
    <property type="match status" value="1"/>
</dbReference>
<organism evidence="4 5">
    <name type="scientific">Methylococcus geothermalis</name>
    <dbReference type="NCBI Taxonomy" id="2681310"/>
    <lineage>
        <taxon>Bacteria</taxon>
        <taxon>Pseudomonadati</taxon>
        <taxon>Pseudomonadota</taxon>
        <taxon>Gammaproteobacteria</taxon>
        <taxon>Methylococcales</taxon>
        <taxon>Methylococcaceae</taxon>
        <taxon>Methylococcus</taxon>
    </lineage>
</organism>
<protein>
    <submittedName>
        <fullName evidence="4">Hsp20 family protein</fullName>
    </submittedName>
</protein>
<dbReference type="SUPFAM" id="SSF49764">
    <property type="entry name" value="HSP20-like chaperones"/>
    <property type="match status" value="1"/>
</dbReference>
<keyword evidence="5" id="KW-1185">Reference proteome</keyword>
<dbReference type="PROSITE" id="PS01031">
    <property type="entry name" value="SHSP"/>
    <property type="match status" value="1"/>
</dbReference>
<dbReference type="InterPro" id="IPR002068">
    <property type="entry name" value="A-crystallin/Hsp20_dom"/>
</dbReference>